<comment type="caution">
    <text evidence="13">The sequence shown here is derived from an EMBL/GenBank/DDBJ whole genome shotgun (WGS) entry which is preliminary data.</text>
</comment>
<evidence type="ECO:0000256" key="2">
    <source>
        <dbReference type="ARBA" id="ARBA00005792"/>
    </source>
</evidence>
<feature type="transmembrane region" description="Helical" evidence="12">
    <location>
        <begin position="6"/>
        <end position="28"/>
    </location>
</feature>
<organism evidence="13 14">
    <name type="scientific">Erysiphe neolycopersici</name>
    <dbReference type="NCBI Taxonomy" id="212602"/>
    <lineage>
        <taxon>Eukaryota</taxon>
        <taxon>Fungi</taxon>
        <taxon>Dikarya</taxon>
        <taxon>Ascomycota</taxon>
        <taxon>Pezizomycotina</taxon>
        <taxon>Leotiomycetes</taxon>
        <taxon>Erysiphales</taxon>
        <taxon>Erysiphaceae</taxon>
        <taxon>Erysiphe</taxon>
    </lineage>
</organism>
<gene>
    <name evidence="13" type="ORF">OnM2_079003</name>
</gene>
<keyword evidence="13" id="KW-0675">Receptor</keyword>
<keyword evidence="8 10" id="KW-0496">Mitochondrion</keyword>
<dbReference type="GO" id="GO:0006886">
    <property type="term" value="P:intracellular protein transport"/>
    <property type="evidence" value="ECO:0007669"/>
    <property type="project" value="InterPro"/>
</dbReference>
<evidence type="ECO:0000256" key="6">
    <source>
        <dbReference type="ARBA" id="ARBA00022927"/>
    </source>
</evidence>
<reference evidence="13 14" key="1">
    <citation type="journal article" date="2018" name="BMC Genomics">
        <title>Comparative genome analyses reveal sequence features reflecting distinct modes of host-adaptation between dicot and monocot powdery mildew.</title>
        <authorList>
            <person name="Wu Y."/>
            <person name="Ma X."/>
            <person name="Pan Z."/>
            <person name="Kale S.D."/>
            <person name="Song Y."/>
            <person name="King H."/>
            <person name="Zhang Q."/>
            <person name="Presley C."/>
            <person name="Deng X."/>
            <person name="Wei C.I."/>
            <person name="Xiao S."/>
        </authorList>
    </citation>
    <scope>NUCLEOTIDE SEQUENCE [LARGE SCALE GENOMIC DNA]</scope>
    <source>
        <strain evidence="13">UMSG2</strain>
    </source>
</reference>
<accession>A0A420HH48</accession>
<dbReference type="PRINTS" id="PR00351">
    <property type="entry name" value="OM20RECEPTOR"/>
</dbReference>
<feature type="coiled-coil region" evidence="11">
    <location>
        <begin position="37"/>
        <end position="72"/>
    </location>
</feature>
<dbReference type="PIRSF" id="PIRSF037707">
    <property type="entry name" value="MAS20_rcpt"/>
    <property type="match status" value="1"/>
</dbReference>
<keyword evidence="7 12" id="KW-1133">Transmembrane helix</keyword>
<keyword evidence="3" id="KW-0813">Transport</keyword>
<dbReference type="InterPro" id="IPR002056">
    <property type="entry name" value="MAS20"/>
</dbReference>
<evidence type="ECO:0000256" key="7">
    <source>
        <dbReference type="ARBA" id="ARBA00022989"/>
    </source>
</evidence>
<dbReference type="Gene3D" id="1.20.960.10">
    <property type="entry name" value="Mitochondrial outer membrane translocase complex, subunit Tom20 domain"/>
    <property type="match status" value="1"/>
</dbReference>
<evidence type="ECO:0000256" key="5">
    <source>
        <dbReference type="ARBA" id="ARBA00022787"/>
    </source>
</evidence>
<name>A0A420HH48_9PEZI</name>
<keyword evidence="11" id="KW-0175">Coiled coil</keyword>
<evidence type="ECO:0000256" key="10">
    <source>
        <dbReference type="PIRNR" id="PIRNR037707"/>
    </source>
</evidence>
<sequence length="183" mass="20236">MLQPRTVVAITLSTVATGLLTYAVYFDYRRRNDPGFRKQLRRNVKKQERAAKEEAETQVVRQRQAIKAAVEMAKAEGFPSDVGEKEAYFMEQVAKGEGLGTNGINHRKFLLIDADFVGTENIGAALCFYKALKVYPTPSDLISIYDRTVPKAVLDILAEMIAADSSLNVASFATGLDVERGLD</sequence>
<proteinExistence type="inferred from homology"/>
<comment type="similarity">
    <text evidence="2 10">Belongs to the Tom20 family.</text>
</comment>
<keyword evidence="6" id="KW-0653">Protein transport</keyword>
<dbReference type="GO" id="GO:0008320">
    <property type="term" value="F:protein transmembrane transporter activity"/>
    <property type="evidence" value="ECO:0007669"/>
    <property type="project" value="TreeGrafter"/>
</dbReference>
<dbReference type="OrthoDB" id="642193at2759"/>
<keyword evidence="4 12" id="KW-0812">Transmembrane</keyword>
<dbReference type="GO" id="GO:0030150">
    <property type="term" value="P:protein import into mitochondrial matrix"/>
    <property type="evidence" value="ECO:0007669"/>
    <property type="project" value="TreeGrafter"/>
</dbReference>
<evidence type="ECO:0000313" key="13">
    <source>
        <dbReference type="EMBL" id="RKF56733.1"/>
    </source>
</evidence>
<keyword evidence="14" id="KW-1185">Reference proteome</keyword>
<evidence type="ECO:0000256" key="3">
    <source>
        <dbReference type="ARBA" id="ARBA00022448"/>
    </source>
</evidence>
<dbReference type="PANTHER" id="PTHR12430:SF0">
    <property type="entry name" value="TRANSLOCASE OF OUTER MITOCHONDRIAL MEMBRANE 20"/>
    <property type="match status" value="1"/>
</dbReference>
<dbReference type="STRING" id="212602.A0A420HH48"/>
<dbReference type="Proteomes" id="UP000286134">
    <property type="component" value="Unassembled WGS sequence"/>
</dbReference>
<dbReference type="Pfam" id="PF02064">
    <property type="entry name" value="MAS20"/>
    <property type="match status" value="1"/>
</dbReference>
<protein>
    <submittedName>
        <fullName evidence="13">Mitochondrial import receptor subunit tom20</fullName>
    </submittedName>
</protein>
<dbReference type="AlphaFoldDB" id="A0A420HH48"/>
<dbReference type="GO" id="GO:0030943">
    <property type="term" value="F:mitochondrion targeting sequence binding"/>
    <property type="evidence" value="ECO:0007669"/>
    <property type="project" value="TreeGrafter"/>
</dbReference>
<dbReference type="EMBL" id="MCFK01007924">
    <property type="protein sequence ID" value="RKF56733.1"/>
    <property type="molecule type" value="Genomic_DNA"/>
</dbReference>
<dbReference type="PANTHER" id="PTHR12430">
    <property type="entry name" value="MITOCHONDRIAL IMPORT RECEPTOR SUBUNIT TOM20"/>
    <property type="match status" value="1"/>
</dbReference>
<dbReference type="InterPro" id="IPR023392">
    <property type="entry name" value="Tom20_dom_sf"/>
</dbReference>
<keyword evidence="5 10" id="KW-1000">Mitochondrion outer membrane</keyword>
<evidence type="ECO:0000256" key="8">
    <source>
        <dbReference type="ARBA" id="ARBA00023128"/>
    </source>
</evidence>
<dbReference type="GO" id="GO:0005742">
    <property type="term" value="C:mitochondrial outer membrane translocase complex"/>
    <property type="evidence" value="ECO:0007669"/>
    <property type="project" value="UniProtKB-UniRule"/>
</dbReference>
<comment type="subcellular location">
    <subcellularLocation>
        <location evidence="1">Mitochondrion outer membrane</location>
        <topology evidence="1">Single-pass membrane protein</topology>
    </subcellularLocation>
</comment>
<evidence type="ECO:0000256" key="12">
    <source>
        <dbReference type="SAM" id="Phobius"/>
    </source>
</evidence>
<dbReference type="GO" id="GO:0016031">
    <property type="term" value="P:tRNA import into mitochondrion"/>
    <property type="evidence" value="ECO:0007669"/>
    <property type="project" value="TreeGrafter"/>
</dbReference>
<keyword evidence="9 10" id="KW-0472">Membrane</keyword>
<evidence type="ECO:0000256" key="4">
    <source>
        <dbReference type="ARBA" id="ARBA00022692"/>
    </source>
</evidence>
<evidence type="ECO:0000313" key="14">
    <source>
        <dbReference type="Proteomes" id="UP000286134"/>
    </source>
</evidence>
<evidence type="ECO:0000256" key="1">
    <source>
        <dbReference type="ARBA" id="ARBA00004572"/>
    </source>
</evidence>
<dbReference type="SUPFAM" id="SSF47157">
    <property type="entry name" value="Mitochondrial import receptor subunit Tom20"/>
    <property type="match status" value="1"/>
</dbReference>
<dbReference type="GO" id="GO:0006605">
    <property type="term" value="P:protein targeting"/>
    <property type="evidence" value="ECO:0007669"/>
    <property type="project" value="InterPro"/>
</dbReference>
<evidence type="ECO:0000256" key="9">
    <source>
        <dbReference type="ARBA" id="ARBA00023136"/>
    </source>
</evidence>
<evidence type="ECO:0000256" key="11">
    <source>
        <dbReference type="SAM" id="Coils"/>
    </source>
</evidence>